<dbReference type="InterPro" id="IPR045308">
    <property type="entry name" value="UbiB_bact"/>
</dbReference>
<evidence type="ECO:0000313" key="16">
    <source>
        <dbReference type="Proteomes" id="UP000295433"/>
    </source>
</evidence>
<dbReference type="RefSeq" id="WP_132459034.1">
    <property type="nucleotide sequence ID" value="NZ_JAWIZJ010000016.1"/>
</dbReference>
<dbReference type="GO" id="GO:0005886">
    <property type="term" value="C:plasma membrane"/>
    <property type="evidence" value="ECO:0007669"/>
    <property type="project" value="UniProtKB-SubCell"/>
</dbReference>
<dbReference type="HAMAP" id="MF_00414">
    <property type="entry name" value="UbiB"/>
    <property type="match status" value="1"/>
</dbReference>
<feature type="transmembrane region" description="Helical" evidence="13">
    <location>
        <begin position="525"/>
        <end position="542"/>
    </location>
</feature>
<dbReference type="InterPro" id="IPR011009">
    <property type="entry name" value="Kinase-like_dom_sf"/>
</dbReference>
<keyword evidence="9 13" id="KW-0418">Kinase</keyword>
<dbReference type="PANTHER" id="PTHR10566:SF113">
    <property type="entry name" value="PROTEIN ACTIVITY OF BC1 COMPLEX KINASE 7, CHLOROPLASTIC"/>
    <property type="match status" value="1"/>
</dbReference>
<keyword evidence="8 13" id="KW-0547">Nucleotide-binding</keyword>
<dbReference type="GO" id="GO:0006744">
    <property type="term" value="P:ubiquinone biosynthetic process"/>
    <property type="evidence" value="ECO:0007669"/>
    <property type="project" value="UniProtKB-UniPathway"/>
</dbReference>
<keyword evidence="10 13" id="KW-0067">ATP-binding</keyword>
<evidence type="ECO:0000259" key="14">
    <source>
        <dbReference type="Pfam" id="PF03109"/>
    </source>
</evidence>
<dbReference type="UniPathway" id="UPA00232"/>
<evidence type="ECO:0000256" key="12">
    <source>
        <dbReference type="ARBA" id="ARBA00023136"/>
    </source>
</evidence>
<dbReference type="InterPro" id="IPR004147">
    <property type="entry name" value="ABC1_dom"/>
</dbReference>
<reference evidence="15 16" key="1">
    <citation type="submission" date="2019-03" db="EMBL/GenBank/DDBJ databases">
        <title>Genomic Encyclopedia of Type Strains, Phase IV (KMG-IV): sequencing the most valuable type-strain genomes for metagenomic binning, comparative biology and taxonomic classification.</title>
        <authorList>
            <person name="Goeker M."/>
        </authorList>
    </citation>
    <scope>NUCLEOTIDE SEQUENCE [LARGE SCALE GENOMIC DNA]</scope>
    <source>
        <strain evidence="15 16">DSM 16730</strain>
    </source>
</reference>
<evidence type="ECO:0000256" key="13">
    <source>
        <dbReference type="HAMAP-Rule" id="MF_00414"/>
    </source>
</evidence>
<dbReference type="InterPro" id="IPR010232">
    <property type="entry name" value="UbiB"/>
</dbReference>
<comment type="similarity">
    <text evidence="13">Belongs to the ABC1 family. UbiB subfamily.</text>
</comment>
<feature type="transmembrane region" description="Helical" evidence="13">
    <location>
        <begin position="501"/>
        <end position="519"/>
    </location>
</feature>
<organism evidence="15 16">
    <name type="scientific">Samsonia erythrinae</name>
    <dbReference type="NCBI Taxonomy" id="160434"/>
    <lineage>
        <taxon>Bacteria</taxon>
        <taxon>Pseudomonadati</taxon>
        <taxon>Pseudomonadota</taxon>
        <taxon>Gammaproteobacteria</taxon>
        <taxon>Enterobacterales</taxon>
        <taxon>Pectobacteriaceae</taxon>
        <taxon>Samsonia</taxon>
    </lineage>
</organism>
<gene>
    <name evidence="13" type="primary">ubiB</name>
    <name evidence="15" type="ORF">EDC54_11642</name>
</gene>
<dbReference type="PANTHER" id="PTHR10566">
    <property type="entry name" value="CHAPERONE-ACTIVITY OF BC1 COMPLEX CABC1 -RELATED"/>
    <property type="match status" value="1"/>
</dbReference>
<keyword evidence="12 13" id="KW-0472">Membrane</keyword>
<feature type="binding site" evidence="13">
    <location>
        <position position="153"/>
    </location>
    <ligand>
        <name>ATP</name>
        <dbReference type="ChEBI" id="CHEBI:30616"/>
    </ligand>
</feature>
<accession>A0A4R3VHY2</accession>
<feature type="domain" description="ABC1 atypical kinase-like" evidence="14">
    <location>
        <begin position="93"/>
        <end position="344"/>
    </location>
</feature>
<sequence>MMPGELRRLYSIVRVLLSYGLDELIPRMRLTLPLRIGRRLLFWLPNRHRKMPLGERLRLALQELGPVWIKFGQMMSTRRDLFPPAIADQLAMLQDQVEPFDGKLARKQIEQSMGGIPLEEWFDDFDIKPLASASIAQVHTARLKSTGKEIVIKVIRPDILPVIKADMRLMKRLAGWLPRLLPDGRRLRPREVVLEYEKTLLDELNLLREAANAIQLRRNFDKSPMLYVPEVYSDYCSERMLVMERIYGIPVSDVEALKANGTNMKLLAERGVQVFFTQVFRDSFFHADMHPGNIFINDEHPEDPQYIGIDCGIVGSLNKEDKRYLAENFIAFFNRDYRKVAELHVDSGWVPADTNVEDFEFAIRTVCEPIFEKPLAEISFGHVLLNLFNTARRFNMEVQPQLVLLQKTLLYIEGVGRQLYPQLDLWKTAKPFLENWLRQQVGLPAVFRALKEKAPFWAEKLPEVPELFYDGLRQHKMLRQSVDKLSDQLRTQYVRQGQSRYLFGIGATLLISGTLLLVSRVEADIVPAGLMAAGIVVWIIGWRRTR</sequence>
<evidence type="ECO:0000256" key="2">
    <source>
        <dbReference type="ARBA" id="ARBA00009670"/>
    </source>
</evidence>
<dbReference type="InterPro" id="IPR050154">
    <property type="entry name" value="UbiB_kinase"/>
</dbReference>
<comment type="caution">
    <text evidence="13">Lacks conserved residue(s) required for the propagation of feature annotation.</text>
</comment>
<dbReference type="GO" id="GO:0005524">
    <property type="term" value="F:ATP binding"/>
    <property type="evidence" value="ECO:0007669"/>
    <property type="project" value="UniProtKB-KW"/>
</dbReference>
<dbReference type="EC" id="2.7.-.-" evidence="13"/>
<dbReference type="OrthoDB" id="9795390at2"/>
<evidence type="ECO:0000256" key="7">
    <source>
        <dbReference type="ARBA" id="ARBA00022692"/>
    </source>
</evidence>
<feature type="binding site" evidence="13">
    <location>
        <begin position="130"/>
        <end position="138"/>
    </location>
    <ligand>
        <name>ATP</name>
        <dbReference type="ChEBI" id="CHEBI:30616"/>
    </ligand>
</feature>
<keyword evidence="4" id="KW-0997">Cell inner membrane</keyword>
<dbReference type="GO" id="GO:0004672">
    <property type="term" value="F:protein kinase activity"/>
    <property type="evidence" value="ECO:0007669"/>
    <property type="project" value="UniProtKB-UniRule"/>
</dbReference>
<protein>
    <recommendedName>
        <fullName evidence="13">Probable protein kinase UbiB</fullName>
        <ecNumber evidence="13">2.7.-.-</ecNumber>
    </recommendedName>
    <alternativeName>
        <fullName evidence="13">Ubiquinone biosynthesis protein UbiB</fullName>
    </alternativeName>
</protein>
<evidence type="ECO:0000256" key="1">
    <source>
        <dbReference type="ARBA" id="ARBA00005020"/>
    </source>
</evidence>
<dbReference type="NCBIfam" id="TIGR01982">
    <property type="entry name" value="UbiB"/>
    <property type="match status" value="1"/>
</dbReference>
<evidence type="ECO:0000256" key="8">
    <source>
        <dbReference type="ARBA" id="ARBA00022741"/>
    </source>
</evidence>
<proteinExistence type="inferred from homology"/>
<dbReference type="SUPFAM" id="SSF56112">
    <property type="entry name" value="Protein kinase-like (PK-like)"/>
    <property type="match status" value="1"/>
</dbReference>
<keyword evidence="11 13" id="KW-1133">Transmembrane helix</keyword>
<dbReference type="CDD" id="cd13972">
    <property type="entry name" value="UbiB"/>
    <property type="match status" value="1"/>
</dbReference>
<comment type="subcellular location">
    <subcellularLocation>
        <location evidence="13">Cell membrane</location>
        <topology evidence="13">Multi-pass membrane protein</topology>
    </subcellularLocation>
</comment>
<evidence type="ECO:0000256" key="3">
    <source>
        <dbReference type="ARBA" id="ARBA00022475"/>
    </source>
</evidence>
<evidence type="ECO:0000313" key="15">
    <source>
        <dbReference type="EMBL" id="TCV02535.1"/>
    </source>
</evidence>
<feature type="active site" description="Proton acceptor" evidence="13">
    <location>
        <position position="288"/>
    </location>
</feature>
<comment type="similarity">
    <text evidence="2">Belongs to the protein kinase superfamily. ADCK protein kinase family.</text>
</comment>
<dbReference type="GO" id="GO:0010795">
    <property type="term" value="P:regulation of ubiquinone biosynthetic process"/>
    <property type="evidence" value="ECO:0007669"/>
    <property type="project" value="UniProtKB-UniRule"/>
</dbReference>
<dbReference type="EMBL" id="SMBY01000016">
    <property type="protein sequence ID" value="TCV02535.1"/>
    <property type="molecule type" value="Genomic_DNA"/>
</dbReference>
<dbReference type="Proteomes" id="UP000295433">
    <property type="component" value="Unassembled WGS sequence"/>
</dbReference>
<comment type="pathway">
    <text evidence="1 13">Cofactor biosynthesis; ubiquinone biosynthesis [regulation].</text>
</comment>
<comment type="function">
    <text evidence="13">Is probably a protein kinase regulator of UbiI activity which is involved in aerobic coenzyme Q (ubiquinone) biosynthesis.</text>
</comment>
<evidence type="ECO:0000256" key="11">
    <source>
        <dbReference type="ARBA" id="ARBA00022989"/>
    </source>
</evidence>
<evidence type="ECO:0000256" key="9">
    <source>
        <dbReference type="ARBA" id="ARBA00022777"/>
    </source>
</evidence>
<keyword evidence="6 13" id="KW-0831">Ubiquinone biosynthesis</keyword>
<keyword evidence="3 13" id="KW-1003">Cell membrane</keyword>
<dbReference type="AlphaFoldDB" id="A0A4R3VHY2"/>
<keyword evidence="16" id="KW-1185">Reference proteome</keyword>
<keyword evidence="5 13" id="KW-0808">Transferase</keyword>
<evidence type="ECO:0000256" key="5">
    <source>
        <dbReference type="ARBA" id="ARBA00022679"/>
    </source>
</evidence>
<evidence type="ECO:0000256" key="10">
    <source>
        <dbReference type="ARBA" id="ARBA00022840"/>
    </source>
</evidence>
<dbReference type="NCBIfam" id="NF003404">
    <property type="entry name" value="PRK04750.1"/>
    <property type="match status" value="1"/>
</dbReference>
<dbReference type="Pfam" id="PF03109">
    <property type="entry name" value="ABC1"/>
    <property type="match status" value="1"/>
</dbReference>
<comment type="caution">
    <text evidence="15">The sequence shown here is derived from an EMBL/GenBank/DDBJ whole genome shotgun (WGS) entry which is preliminary data.</text>
</comment>
<evidence type="ECO:0000256" key="4">
    <source>
        <dbReference type="ARBA" id="ARBA00022519"/>
    </source>
</evidence>
<evidence type="ECO:0000256" key="6">
    <source>
        <dbReference type="ARBA" id="ARBA00022688"/>
    </source>
</evidence>
<keyword evidence="7 13" id="KW-0812">Transmembrane</keyword>
<name>A0A4R3VHY2_9GAMM</name>